<gene>
    <name evidence="8" type="ORF">Cni_G18237</name>
</gene>
<reference evidence="8 9" key="1">
    <citation type="submission" date="2023-10" db="EMBL/GenBank/DDBJ databases">
        <title>Chromosome-scale genome assembly provides insights into flower coloration mechanisms of Canna indica.</title>
        <authorList>
            <person name="Li C."/>
        </authorList>
    </citation>
    <scope>NUCLEOTIDE SEQUENCE [LARGE SCALE GENOMIC DNA]</scope>
    <source>
        <tissue evidence="8">Flower</tissue>
    </source>
</reference>
<dbReference type="PANTHER" id="PTHR28595:SF1">
    <property type="entry name" value="LARGE RIBOSOMAL SUBUNIT PROTEIN ML54"/>
    <property type="match status" value="1"/>
</dbReference>
<comment type="similarity">
    <text evidence="6">Belongs to the mitochondrion-specific ribosomal protein mL54 family.</text>
</comment>
<accession>A0AAQ3KJ06</accession>
<dbReference type="Proteomes" id="UP001327560">
    <property type="component" value="Chromosome 6"/>
</dbReference>
<dbReference type="PANTHER" id="PTHR28595">
    <property type="entry name" value="39S RIBOSOMAL PROTEIN L54, MITOCHONDRIAL"/>
    <property type="match status" value="1"/>
</dbReference>
<evidence type="ECO:0000256" key="3">
    <source>
        <dbReference type="ARBA" id="ARBA00022980"/>
    </source>
</evidence>
<evidence type="ECO:0000313" key="9">
    <source>
        <dbReference type="Proteomes" id="UP001327560"/>
    </source>
</evidence>
<evidence type="ECO:0000256" key="6">
    <source>
        <dbReference type="ARBA" id="ARBA00033752"/>
    </source>
</evidence>
<dbReference type="AlphaFoldDB" id="A0AAQ3KJ06"/>
<sequence>MALSYRSLLREISIANKAACLVGIRGFAMGGKKKGPKGASDAPKASALSKELKITTICGGNILKEGADPKILLDTDYPDWLVHLLNKRPPLSELRRKETESLSFDDLKRYVKLDNRARIKENNAARAKN</sequence>
<dbReference type="Pfam" id="PF08561">
    <property type="entry name" value="Ribosomal_L37"/>
    <property type="match status" value="1"/>
</dbReference>
<evidence type="ECO:0000256" key="7">
    <source>
        <dbReference type="ARBA" id="ARBA00035179"/>
    </source>
</evidence>
<evidence type="ECO:0000256" key="2">
    <source>
        <dbReference type="ARBA" id="ARBA00022946"/>
    </source>
</evidence>
<dbReference type="GO" id="GO:0005762">
    <property type="term" value="C:mitochondrial large ribosomal subunit"/>
    <property type="evidence" value="ECO:0007669"/>
    <property type="project" value="TreeGrafter"/>
</dbReference>
<evidence type="ECO:0000256" key="4">
    <source>
        <dbReference type="ARBA" id="ARBA00023128"/>
    </source>
</evidence>
<name>A0AAQ3KJ06_9LILI</name>
<protein>
    <recommendedName>
        <fullName evidence="7">Large ribosomal subunit protein mL54</fullName>
    </recommendedName>
</protein>
<keyword evidence="9" id="KW-1185">Reference proteome</keyword>
<comment type="subcellular location">
    <subcellularLocation>
        <location evidence="1">Mitochondrion</location>
    </subcellularLocation>
</comment>
<keyword evidence="5" id="KW-0687">Ribonucleoprotein</keyword>
<organism evidence="8 9">
    <name type="scientific">Canna indica</name>
    <name type="common">Indian-shot</name>
    <dbReference type="NCBI Taxonomy" id="4628"/>
    <lineage>
        <taxon>Eukaryota</taxon>
        <taxon>Viridiplantae</taxon>
        <taxon>Streptophyta</taxon>
        <taxon>Embryophyta</taxon>
        <taxon>Tracheophyta</taxon>
        <taxon>Spermatophyta</taxon>
        <taxon>Magnoliopsida</taxon>
        <taxon>Liliopsida</taxon>
        <taxon>Zingiberales</taxon>
        <taxon>Cannaceae</taxon>
        <taxon>Canna</taxon>
    </lineage>
</organism>
<evidence type="ECO:0000313" key="8">
    <source>
        <dbReference type="EMBL" id="WOL09484.1"/>
    </source>
</evidence>
<dbReference type="GO" id="GO:0003735">
    <property type="term" value="F:structural constituent of ribosome"/>
    <property type="evidence" value="ECO:0007669"/>
    <property type="project" value="TreeGrafter"/>
</dbReference>
<evidence type="ECO:0000256" key="1">
    <source>
        <dbReference type="ARBA" id="ARBA00004173"/>
    </source>
</evidence>
<dbReference type="InterPro" id="IPR013870">
    <property type="entry name" value="Ribosomal_mL54"/>
</dbReference>
<keyword evidence="3 8" id="KW-0689">Ribosomal protein</keyword>
<proteinExistence type="inferred from homology"/>
<evidence type="ECO:0000256" key="5">
    <source>
        <dbReference type="ARBA" id="ARBA00023274"/>
    </source>
</evidence>
<dbReference type="EMBL" id="CP136895">
    <property type="protein sequence ID" value="WOL09484.1"/>
    <property type="molecule type" value="Genomic_DNA"/>
</dbReference>
<keyword evidence="4" id="KW-0496">Mitochondrion</keyword>
<keyword evidence="2" id="KW-0809">Transit peptide</keyword>